<name>B3S0B6_TRIAD</name>
<dbReference type="KEGG" id="tad:TRIADDRAFT_57755"/>
<accession>B3S0B6</accession>
<feature type="transmembrane region" description="Helical" evidence="1">
    <location>
        <begin position="191"/>
        <end position="215"/>
    </location>
</feature>
<evidence type="ECO:0000313" key="2">
    <source>
        <dbReference type="EMBL" id="EDV23983.1"/>
    </source>
</evidence>
<organism evidence="2 3">
    <name type="scientific">Trichoplax adhaerens</name>
    <name type="common">Trichoplax reptans</name>
    <dbReference type="NCBI Taxonomy" id="10228"/>
    <lineage>
        <taxon>Eukaryota</taxon>
        <taxon>Metazoa</taxon>
        <taxon>Placozoa</taxon>
        <taxon>Uniplacotomia</taxon>
        <taxon>Trichoplacea</taxon>
        <taxon>Trichoplacidae</taxon>
        <taxon>Trichoplax</taxon>
    </lineage>
</organism>
<dbReference type="EMBL" id="DS985246">
    <property type="protein sequence ID" value="EDV23983.1"/>
    <property type="molecule type" value="Genomic_DNA"/>
</dbReference>
<keyword evidence="3" id="KW-1185">Reference proteome</keyword>
<dbReference type="CTD" id="6754722"/>
<evidence type="ECO:0000256" key="1">
    <source>
        <dbReference type="SAM" id="Phobius"/>
    </source>
</evidence>
<keyword evidence="1" id="KW-1133">Transmembrane helix</keyword>
<keyword evidence="1" id="KW-0812">Transmembrane</keyword>
<reference evidence="2 3" key="1">
    <citation type="journal article" date="2008" name="Nature">
        <title>The Trichoplax genome and the nature of placozoans.</title>
        <authorList>
            <person name="Srivastava M."/>
            <person name="Begovic E."/>
            <person name="Chapman J."/>
            <person name="Putnam N.H."/>
            <person name="Hellsten U."/>
            <person name="Kawashima T."/>
            <person name="Kuo A."/>
            <person name="Mitros T."/>
            <person name="Salamov A."/>
            <person name="Carpenter M.L."/>
            <person name="Signorovitch A.Y."/>
            <person name="Moreno M.A."/>
            <person name="Kamm K."/>
            <person name="Grimwood J."/>
            <person name="Schmutz J."/>
            <person name="Shapiro H."/>
            <person name="Grigoriev I.V."/>
            <person name="Buss L.W."/>
            <person name="Schierwater B."/>
            <person name="Dellaporta S.L."/>
            <person name="Rokhsar D.S."/>
        </authorList>
    </citation>
    <scope>NUCLEOTIDE SEQUENCE [LARGE SCALE GENOMIC DNA]</scope>
    <source>
        <strain evidence="2 3">Grell-BS-1999</strain>
    </source>
</reference>
<dbReference type="GeneID" id="6754722"/>
<dbReference type="HOGENOM" id="CLU_814649_0_0_1"/>
<dbReference type="InParanoid" id="B3S0B6"/>
<evidence type="ECO:0000313" key="3">
    <source>
        <dbReference type="Proteomes" id="UP000009022"/>
    </source>
</evidence>
<proteinExistence type="predicted"/>
<feature type="transmembrane region" description="Helical" evidence="1">
    <location>
        <begin position="91"/>
        <end position="113"/>
    </location>
</feature>
<sequence>MTTTNVQIYKYTERDPQNHEESATTVAGNATYSDPNIRLKELGIVFNNNYESGFSSIAIENTNCNNPIHQPTRTIADMTVPQSGQNHRICLVCKFVIGFASVQILIAILGLIINPCPIGSLSISLNLYYVTYWTAGPVLILAIVALIINKKEQQSSRNVKIQSWLVVIIILCLLGQDAILGTFLYRLTRFGISWFCNGILSRSMFIGFNIGVLVIQFSKPNQIKYKYNCQSNPTWGALRQQQVCNLVRIATDSLLKIMDLVLIFFMFELASSSIQAQELVHDLFSRYNDSPEGQDVVLLIVTNLRLVEASVQAAFCADLCCIIDEELPHMYELKLVVNVML</sequence>
<feature type="transmembrane region" description="Helical" evidence="1">
    <location>
        <begin position="161"/>
        <end position="185"/>
    </location>
</feature>
<protein>
    <submittedName>
        <fullName evidence="2">Uncharacterized protein</fullName>
    </submittedName>
</protein>
<dbReference type="AlphaFoldDB" id="B3S0B6"/>
<feature type="transmembrane region" description="Helical" evidence="1">
    <location>
        <begin position="125"/>
        <end position="149"/>
    </location>
</feature>
<gene>
    <name evidence="2" type="ORF">TRIADDRAFT_57755</name>
</gene>
<keyword evidence="1" id="KW-0472">Membrane</keyword>
<dbReference type="RefSeq" id="XP_002113509.1">
    <property type="nucleotide sequence ID" value="XM_002113473.1"/>
</dbReference>
<dbReference type="Proteomes" id="UP000009022">
    <property type="component" value="Unassembled WGS sequence"/>
</dbReference>